<evidence type="ECO:0000313" key="1">
    <source>
        <dbReference type="EMBL" id="CAG7723644.1"/>
    </source>
</evidence>
<gene>
    <name evidence="1" type="ORF">AFUS01_LOCUS12719</name>
</gene>
<organism evidence="1 2">
    <name type="scientific">Allacma fusca</name>
    <dbReference type="NCBI Taxonomy" id="39272"/>
    <lineage>
        <taxon>Eukaryota</taxon>
        <taxon>Metazoa</taxon>
        <taxon>Ecdysozoa</taxon>
        <taxon>Arthropoda</taxon>
        <taxon>Hexapoda</taxon>
        <taxon>Collembola</taxon>
        <taxon>Symphypleona</taxon>
        <taxon>Sminthuridae</taxon>
        <taxon>Allacma</taxon>
    </lineage>
</organism>
<dbReference type="AlphaFoldDB" id="A0A8J2JPG0"/>
<protein>
    <submittedName>
        <fullName evidence="1">Uncharacterized protein</fullName>
    </submittedName>
</protein>
<sequence length="189" mass="21733">MVLVVSNHDPFPRLCGLWHYISNKGTHSGFLKTQTNNKFIRSYGADVETQNQLTPLNRCEAKDSTLFTFHDTLEKFIQSNDNHVFLPKYLTPQQKNYLITLVQCMGLMIRSGRTEEAHIVKTSRIFPFVRMLVLAHETKFRIDNLMNFLNKESAKEQYKFENQKASTFRPATALTCGAPQVPPASKFSE</sequence>
<feature type="non-terminal residue" evidence="1">
    <location>
        <position position="1"/>
    </location>
</feature>
<keyword evidence="2" id="KW-1185">Reference proteome</keyword>
<evidence type="ECO:0000313" key="2">
    <source>
        <dbReference type="Proteomes" id="UP000708208"/>
    </source>
</evidence>
<dbReference type="Proteomes" id="UP000708208">
    <property type="component" value="Unassembled WGS sequence"/>
</dbReference>
<proteinExistence type="predicted"/>
<comment type="caution">
    <text evidence="1">The sequence shown here is derived from an EMBL/GenBank/DDBJ whole genome shotgun (WGS) entry which is preliminary data.</text>
</comment>
<accession>A0A8J2JPG0</accession>
<dbReference type="EMBL" id="CAJVCH010101254">
    <property type="protein sequence ID" value="CAG7723644.1"/>
    <property type="molecule type" value="Genomic_DNA"/>
</dbReference>
<name>A0A8J2JPG0_9HEXA</name>
<reference evidence="1" key="1">
    <citation type="submission" date="2021-06" db="EMBL/GenBank/DDBJ databases">
        <authorList>
            <person name="Hodson N. C."/>
            <person name="Mongue J. A."/>
            <person name="Jaron S. K."/>
        </authorList>
    </citation>
    <scope>NUCLEOTIDE SEQUENCE</scope>
</reference>